<evidence type="ECO:0000256" key="3">
    <source>
        <dbReference type="ARBA" id="ARBA00023163"/>
    </source>
</evidence>
<dbReference type="Gene3D" id="1.20.120.530">
    <property type="entry name" value="GntR ligand-binding domain-like"/>
    <property type="match status" value="1"/>
</dbReference>
<dbReference type="InterPro" id="IPR000524">
    <property type="entry name" value="Tscrpt_reg_HTH_GntR"/>
</dbReference>
<dbReference type="PANTHER" id="PTHR43537:SF51">
    <property type="entry name" value="HTH-TYPE TRANSCRIPTIONAL REGULATOR LGOR-RELATED"/>
    <property type="match status" value="1"/>
</dbReference>
<dbReference type="PRINTS" id="PR00035">
    <property type="entry name" value="HTHGNTR"/>
</dbReference>
<evidence type="ECO:0000256" key="2">
    <source>
        <dbReference type="ARBA" id="ARBA00023125"/>
    </source>
</evidence>
<dbReference type="InterPro" id="IPR036390">
    <property type="entry name" value="WH_DNA-bd_sf"/>
</dbReference>
<dbReference type="EMBL" id="JBIAQY010000014">
    <property type="protein sequence ID" value="MFF3572552.1"/>
    <property type="molecule type" value="Genomic_DNA"/>
</dbReference>
<organism evidence="5 6">
    <name type="scientific">Nocardia jiangxiensis</name>
    <dbReference type="NCBI Taxonomy" id="282685"/>
    <lineage>
        <taxon>Bacteria</taxon>
        <taxon>Bacillati</taxon>
        <taxon>Actinomycetota</taxon>
        <taxon>Actinomycetes</taxon>
        <taxon>Mycobacteriales</taxon>
        <taxon>Nocardiaceae</taxon>
        <taxon>Nocardia</taxon>
    </lineage>
</organism>
<keyword evidence="6" id="KW-1185">Reference proteome</keyword>
<evidence type="ECO:0000259" key="4">
    <source>
        <dbReference type="PROSITE" id="PS50949"/>
    </source>
</evidence>
<dbReference type="Pfam" id="PF07729">
    <property type="entry name" value="FCD"/>
    <property type="match status" value="1"/>
</dbReference>
<dbReference type="PANTHER" id="PTHR43537">
    <property type="entry name" value="TRANSCRIPTIONAL REGULATOR, GNTR FAMILY"/>
    <property type="match status" value="1"/>
</dbReference>
<dbReference type="InterPro" id="IPR008920">
    <property type="entry name" value="TF_FadR/GntR_C"/>
</dbReference>
<sequence length="244" mass="26835">MQDTYETAEGVMMVAASRRIDTSNFQERAADGLREMIISGELAPGQPLSEITLAEIFGISRTPIREALKQLQIEGLVEIRPRIGTFVTVPSRREINELFEMKQLLEGGAARLMAARGDVPELTAMKANVGAADAAVEAGDVERYAQLVHEFHEILIAGADNGKLATHYRLLMNQLAYGRLVKTSLGQPGRSIESEHEHHTVLELIIAKDGIGAENCMRRHVHASQQALMSQLETWPPPLPQPTP</sequence>
<keyword evidence="3" id="KW-0804">Transcription</keyword>
<dbReference type="SUPFAM" id="SSF48008">
    <property type="entry name" value="GntR ligand-binding domain-like"/>
    <property type="match status" value="1"/>
</dbReference>
<dbReference type="Pfam" id="PF00392">
    <property type="entry name" value="GntR"/>
    <property type="match status" value="1"/>
</dbReference>
<dbReference type="InterPro" id="IPR036388">
    <property type="entry name" value="WH-like_DNA-bd_sf"/>
</dbReference>
<evidence type="ECO:0000256" key="1">
    <source>
        <dbReference type="ARBA" id="ARBA00023015"/>
    </source>
</evidence>
<comment type="caution">
    <text evidence="5">The sequence shown here is derived from an EMBL/GenBank/DDBJ whole genome shotgun (WGS) entry which is preliminary data.</text>
</comment>
<dbReference type="PROSITE" id="PS50949">
    <property type="entry name" value="HTH_GNTR"/>
    <property type="match status" value="1"/>
</dbReference>
<evidence type="ECO:0000313" key="6">
    <source>
        <dbReference type="Proteomes" id="UP001601992"/>
    </source>
</evidence>
<dbReference type="RefSeq" id="WP_245568287.1">
    <property type="nucleotide sequence ID" value="NZ_JBIAQY010000014.1"/>
</dbReference>
<feature type="domain" description="HTH gntR-type" evidence="4">
    <location>
        <begin position="23"/>
        <end position="90"/>
    </location>
</feature>
<dbReference type="SUPFAM" id="SSF46785">
    <property type="entry name" value="Winged helix' DNA-binding domain"/>
    <property type="match status" value="1"/>
</dbReference>
<protein>
    <submittedName>
        <fullName evidence="5">GntR family transcriptional regulator</fullName>
    </submittedName>
</protein>
<proteinExistence type="predicted"/>
<dbReference type="Gene3D" id="1.10.10.10">
    <property type="entry name" value="Winged helix-like DNA-binding domain superfamily/Winged helix DNA-binding domain"/>
    <property type="match status" value="1"/>
</dbReference>
<name>A0ABW6S8E2_9NOCA</name>
<reference evidence="5 6" key="1">
    <citation type="submission" date="2024-10" db="EMBL/GenBank/DDBJ databases">
        <title>The Natural Products Discovery Center: Release of the First 8490 Sequenced Strains for Exploring Actinobacteria Biosynthetic Diversity.</title>
        <authorList>
            <person name="Kalkreuter E."/>
            <person name="Kautsar S.A."/>
            <person name="Yang D."/>
            <person name="Bader C.D."/>
            <person name="Teijaro C.N."/>
            <person name="Fluegel L."/>
            <person name="Davis C.M."/>
            <person name="Simpson J.R."/>
            <person name="Lauterbach L."/>
            <person name="Steele A.D."/>
            <person name="Gui C."/>
            <person name="Meng S."/>
            <person name="Li G."/>
            <person name="Viehrig K."/>
            <person name="Ye F."/>
            <person name="Su P."/>
            <person name="Kiefer A.F."/>
            <person name="Nichols A."/>
            <person name="Cepeda A.J."/>
            <person name="Yan W."/>
            <person name="Fan B."/>
            <person name="Jiang Y."/>
            <person name="Adhikari A."/>
            <person name="Zheng C.-J."/>
            <person name="Schuster L."/>
            <person name="Cowan T.M."/>
            <person name="Smanski M.J."/>
            <person name="Chevrette M.G."/>
            <person name="De Carvalho L.P.S."/>
            <person name="Shen B."/>
        </authorList>
    </citation>
    <scope>NUCLEOTIDE SEQUENCE [LARGE SCALE GENOMIC DNA]</scope>
    <source>
        <strain evidence="5 6">NPDC002593</strain>
    </source>
</reference>
<dbReference type="SMART" id="SM00345">
    <property type="entry name" value="HTH_GNTR"/>
    <property type="match status" value="1"/>
</dbReference>
<accession>A0ABW6S8E2</accession>
<dbReference type="Proteomes" id="UP001601992">
    <property type="component" value="Unassembled WGS sequence"/>
</dbReference>
<dbReference type="InterPro" id="IPR011711">
    <property type="entry name" value="GntR_C"/>
</dbReference>
<evidence type="ECO:0000313" key="5">
    <source>
        <dbReference type="EMBL" id="MFF3572552.1"/>
    </source>
</evidence>
<gene>
    <name evidence="5" type="ORF">ACFYXQ_32765</name>
</gene>
<dbReference type="SMART" id="SM00895">
    <property type="entry name" value="FCD"/>
    <property type="match status" value="1"/>
</dbReference>
<keyword evidence="2" id="KW-0238">DNA-binding</keyword>
<dbReference type="CDD" id="cd07377">
    <property type="entry name" value="WHTH_GntR"/>
    <property type="match status" value="1"/>
</dbReference>
<keyword evidence="1" id="KW-0805">Transcription regulation</keyword>